<keyword evidence="15 18" id="KW-0472">Membrane</keyword>
<comment type="cofactor">
    <cofactor evidence="1">
        <name>FAD</name>
        <dbReference type="ChEBI" id="CHEBI:57692"/>
    </cofactor>
</comment>
<name>A0A2N9EXD7_FAGSY</name>
<evidence type="ECO:0000256" key="15">
    <source>
        <dbReference type="ARBA" id="ARBA00023136"/>
    </source>
</evidence>
<evidence type="ECO:0000313" key="20">
    <source>
        <dbReference type="EMBL" id="SPC83406.1"/>
    </source>
</evidence>
<feature type="transmembrane region" description="Helical" evidence="18">
    <location>
        <begin position="79"/>
        <end position="102"/>
    </location>
</feature>
<dbReference type="SFLD" id="SFLDG01168">
    <property type="entry name" value="Ferric_reductase_subgroup_(FRE"/>
    <property type="match status" value="1"/>
</dbReference>
<feature type="transmembrane region" description="Helical" evidence="18">
    <location>
        <begin position="576"/>
        <end position="597"/>
    </location>
</feature>
<feature type="transmembrane region" description="Helical" evidence="18">
    <location>
        <begin position="224"/>
        <end position="243"/>
    </location>
</feature>
<evidence type="ECO:0000256" key="6">
    <source>
        <dbReference type="ARBA" id="ARBA00022630"/>
    </source>
</evidence>
<keyword evidence="5" id="KW-0349">Heme</keyword>
<feature type="domain" description="FAD-binding FR-type" evidence="19">
    <location>
        <begin position="337"/>
        <end position="449"/>
    </location>
</feature>
<dbReference type="CDD" id="cd06186">
    <property type="entry name" value="NOX_Duox_like_FAD_NADP"/>
    <property type="match status" value="1"/>
</dbReference>
<keyword evidence="14" id="KW-0406">Ion transport</keyword>
<dbReference type="Pfam" id="PF08022">
    <property type="entry name" value="FAD_binding_8"/>
    <property type="match status" value="1"/>
</dbReference>
<dbReference type="EMBL" id="OIVN01000644">
    <property type="protein sequence ID" value="SPC83406.1"/>
    <property type="molecule type" value="Genomic_DNA"/>
</dbReference>
<evidence type="ECO:0000256" key="8">
    <source>
        <dbReference type="ARBA" id="ARBA00022723"/>
    </source>
</evidence>
<dbReference type="EC" id="1.16.1.7" evidence="17"/>
<keyword evidence="13" id="KW-0520">NAD</keyword>
<comment type="catalytic activity">
    <reaction evidence="16">
        <text>2 a Fe(II)-siderophore + NAD(+) + H(+) = 2 a Fe(III)-siderophore + NADH</text>
        <dbReference type="Rhea" id="RHEA:15061"/>
        <dbReference type="Rhea" id="RHEA-COMP:11342"/>
        <dbReference type="Rhea" id="RHEA-COMP:11344"/>
        <dbReference type="ChEBI" id="CHEBI:15378"/>
        <dbReference type="ChEBI" id="CHEBI:29033"/>
        <dbReference type="ChEBI" id="CHEBI:29034"/>
        <dbReference type="ChEBI" id="CHEBI:57540"/>
        <dbReference type="ChEBI" id="CHEBI:57945"/>
        <dbReference type="EC" id="1.16.1.7"/>
    </reaction>
</comment>
<evidence type="ECO:0000256" key="17">
    <source>
        <dbReference type="ARBA" id="ARBA00066905"/>
    </source>
</evidence>
<evidence type="ECO:0000256" key="4">
    <source>
        <dbReference type="ARBA" id="ARBA00022448"/>
    </source>
</evidence>
<evidence type="ECO:0000256" key="14">
    <source>
        <dbReference type="ARBA" id="ARBA00023065"/>
    </source>
</evidence>
<dbReference type="PRINTS" id="PR00466">
    <property type="entry name" value="GP91PHOX"/>
</dbReference>
<feature type="transmembrane region" description="Helical" evidence="18">
    <location>
        <begin position="38"/>
        <end position="59"/>
    </location>
</feature>
<feature type="transmembrane region" description="Helical" evidence="18">
    <location>
        <begin position="263"/>
        <end position="281"/>
    </location>
</feature>
<dbReference type="InterPro" id="IPR050369">
    <property type="entry name" value="RBOH/FRE"/>
</dbReference>
<dbReference type="InterPro" id="IPR017927">
    <property type="entry name" value="FAD-bd_FR_type"/>
</dbReference>
<dbReference type="InterPro" id="IPR013130">
    <property type="entry name" value="Fe3_Rdtase_TM_dom"/>
</dbReference>
<evidence type="ECO:0000256" key="16">
    <source>
        <dbReference type="ARBA" id="ARBA00050970"/>
    </source>
</evidence>
<evidence type="ECO:0000256" key="11">
    <source>
        <dbReference type="ARBA" id="ARBA00023002"/>
    </source>
</evidence>
<dbReference type="SUPFAM" id="SSF52343">
    <property type="entry name" value="Ferredoxin reductase-like, C-terminal NADP-linked domain"/>
    <property type="match status" value="1"/>
</dbReference>
<dbReference type="SFLD" id="SFLDS00052">
    <property type="entry name" value="Ferric_Reductase_Domain"/>
    <property type="match status" value="1"/>
</dbReference>
<organism evidence="20">
    <name type="scientific">Fagus sylvatica</name>
    <name type="common">Beechnut</name>
    <dbReference type="NCBI Taxonomy" id="28930"/>
    <lineage>
        <taxon>Eukaryota</taxon>
        <taxon>Viridiplantae</taxon>
        <taxon>Streptophyta</taxon>
        <taxon>Embryophyta</taxon>
        <taxon>Tracheophyta</taxon>
        <taxon>Spermatophyta</taxon>
        <taxon>Magnoliopsida</taxon>
        <taxon>eudicotyledons</taxon>
        <taxon>Gunneridae</taxon>
        <taxon>Pentapetalae</taxon>
        <taxon>rosids</taxon>
        <taxon>fabids</taxon>
        <taxon>Fagales</taxon>
        <taxon>Fagaceae</taxon>
        <taxon>Fagus</taxon>
    </lineage>
</organism>
<reference evidence="20" key="1">
    <citation type="submission" date="2018-02" db="EMBL/GenBank/DDBJ databases">
        <authorList>
            <person name="Cohen D.B."/>
            <person name="Kent A.D."/>
        </authorList>
    </citation>
    <scope>NUCLEOTIDE SEQUENCE</scope>
</reference>
<proteinExistence type="inferred from homology"/>
<gene>
    <name evidence="20" type="ORF">FSB_LOCUS11288</name>
</gene>
<dbReference type="Gene3D" id="3.40.50.80">
    <property type="entry name" value="Nucleotide-binding domain of ferredoxin-NADP reductase (FNR) module"/>
    <property type="match status" value="2"/>
</dbReference>
<evidence type="ECO:0000256" key="2">
    <source>
        <dbReference type="ARBA" id="ARBA00004141"/>
    </source>
</evidence>
<dbReference type="Pfam" id="PF01794">
    <property type="entry name" value="Ferric_reduct"/>
    <property type="match status" value="1"/>
</dbReference>
<dbReference type="FunFam" id="3.40.50.80:FF:000036">
    <property type="entry name" value="Ferric reduction oxidase 6"/>
    <property type="match status" value="1"/>
</dbReference>
<keyword evidence="10 18" id="KW-1133">Transmembrane helix</keyword>
<evidence type="ECO:0000256" key="13">
    <source>
        <dbReference type="ARBA" id="ARBA00023027"/>
    </source>
</evidence>
<dbReference type="InterPro" id="IPR039261">
    <property type="entry name" value="FNR_nucleotide-bd"/>
</dbReference>
<feature type="transmembrane region" description="Helical" evidence="18">
    <location>
        <begin position="456"/>
        <end position="476"/>
    </location>
</feature>
<dbReference type="GO" id="GO:0005886">
    <property type="term" value="C:plasma membrane"/>
    <property type="evidence" value="ECO:0007669"/>
    <property type="project" value="TreeGrafter"/>
</dbReference>
<evidence type="ECO:0000256" key="1">
    <source>
        <dbReference type="ARBA" id="ARBA00001974"/>
    </source>
</evidence>
<dbReference type="InterPro" id="IPR000778">
    <property type="entry name" value="Cyt_b245_heavy_chain"/>
</dbReference>
<dbReference type="GO" id="GO:0046872">
    <property type="term" value="F:metal ion binding"/>
    <property type="evidence" value="ECO:0007669"/>
    <property type="project" value="UniProtKB-KW"/>
</dbReference>
<evidence type="ECO:0000256" key="12">
    <source>
        <dbReference type="ARBA" id="ARBA00023004"/>
    </source>
</evidence>
<dbReference type="GO" id="GO:0140618">
    <property type="term" value="F:ferric-chelate reductase (NADH) activity"/>
    <property type="evidence" value="ECO:0007669"/>
    <property type="project" value="UniProtKB-EC"/>
</dbReference>
<dbReference type="PANTHER" id="PTHR11972">
    <property type="entry name" value="NADPH OXIDASE"/>
    <property type="match status" value="1"/>
</dbReference>
<keyword evidence="7 18" id="KW-0812">Transmembrane</keyword>
<dbReference type="InterPro" id="IPR017938">
    <property type="entry name" value="Riboflavin_synthase-like_b-brl"/>
</dbReference>
<feature type="transmembrane region" description="Helical" evidence="18">
    <location>
        <begin position="190"/>
        <end position="212"/>
    </location>
</feature>
<keyword evidence="6" id="KW-0285">Flavoprotein</keyword>
<accession>A0A2N9EXD7</accession>
<evidence type="ECO:0000256" key="18">
    <source>
        <dbReference type="SAM" id="Phobius"/>
    </source>
</evidence>
<comment type="subcellular location">
    <subcellularLocation>
        <location evidence="2">Membrane</location>
        <topology evidence="2">Multi-pass membrane protein</topology>
    </subcellularLocation>
</comment>
<dbReference type="GO" id="GO:0006811">
    <property type="term" value="P:monoatomic ion transport"/>
    <property type="evidence" value="ECO:0007669"/>
    <property type="project" value="UniProtKB-KW"/>
</dbReference>
<dbReference type="InterPro" id="IPR013121">
    <property type="entry name" value="Fe_red_NAD-bd_6"/>
</dbReference>
<feature type="transmembrane region" description="Helical" evidence="18">
    <location>
        <begin position="122"/>
        <end position="155"/>
    </location>
</feature>
<evidence type="ECO:0000256" key="9">
    <source>
        <dbReference type="ARBA" id="ARBA00022827"/>
    </source>
</evidence>
<dbReference type="SUPFAM" id="SSF63380">
    <property type="entry name" value="Riboflavin synthase domain-like"/>
    <property type="match status" value="1"/>
</dbReference>
<evidence type="ECO:0000256" key="5">
    <source>
        <dbReference type="ARBA" id="ARBA00022617"/>
    </source>
</evidence>
<dbReference type="Pfam" id="PF08030">
    <property type="entry name" value="NAD_binding_6"/>
    <property type="match status" value="1"/>
</dbReference>
<dbReference type="PROSITE" id="PS51384">
    <property type="entry name" value="FAD_FR"/>
    <property type="match status" value="1"/>
</dbReference>
<evidence type="ECO:0000256" key="10">
    <source>
        <dbReference type="ARBA" id="ARBA00022989"/>
    </source>
</evidence>
<keyword evidence="9" id="KW-0274">FAD</keyword>
<sequence>MDENSVERPLLLSRRGADGVKKTKTPLFVTWVKRALKFVIWVVFIAWAAFIFLLPAQFVNQGFQKWIQLTSGTVFGITGSIFMVLSGPVLVIAFLSIVYLIISGEEELHERKASTKPRFRLWTFPVLVDGPFGVVSATELIGIVLFVVYVIWAVYAYTTQILSELSQFQLTLKQKSCLILEFLGLRFGSIGLYCLAFLFLPVARGSVLLRLIDIPFEHATRYHVWLGHLTMMLFTLHGLFYIIAWTIEGDLLQEILEWKDIGVANLAGVISLLAGLLMWVTSLHPVRKHKFELFFYTHQLFVIFVVFLALHVGDFIFSMAAGGIFLFILDRFLRFCQSRRTVDIISAKCLPCGTVELILSKPRNLRYNALSFVFLQVRGLSWLQWHPFSVSSSPLDGKYHLSILIKVLGEWTEKLRGNILNSSEAELHLQPQKKITASVEGPYGHELPYHLMYENLILVAGGIGISPFLAILSDILHRIRDRKPCLPRNLLIVWAVKRSNEIPLLFDINMESICPFFSDKLNLDIRIYVTRESQPPLEEGNVHEAIMNSSHSPVSVSDRCSMSVLVGTGNNIWSGLYVISSTLGFVILIYLLDIFYINPFGISSWWYKGLLFIICMLASVFIFGGLVIGLWHLWERRIAAREACEDDKMTVEKIQHNETVAHKDSCQQYLANSTSTYYGSRPEFDEIFGDISEKWGSVDVGVIVCGPPTLQSSVAKEIRSQNIRRQRHHPIFHFNSHSFDL</sequence>
<dbReference type="PANTHER" id="PTHR11972:SF69">
    <property type="entry name" value="FERRIC REDUCTION OXIDASE 6-RELATED"/>
    <property type="match status" value="1"/>
</dbReference>
<keyword evidence="11" id="KW-0560">Oxidoreductase</keyword>
<feature type="transmembrane region" description="Helical" evidence="18">
    <location>
        <begin position="609"/>
        <end position="631"/>
    </location>
</feature>
<keyword evidence="8" id="KW-0479">Metal-binding</keyword>
<comment type="similarity">
    <text evidence="3">Belongs to the ferric reductase (FRE) family.</text>
</comment>
<dbReference type="AlphaFoldDB" id="A0A2N9EXD7"/>
<keyword evidence="4" id="KW-0813">Transport</keyword>
<keyword evidence="12" id="KW-0408">Iron</keyword>
<evidence type="ECO:0000256" key="3">
    <source>
        <dbReference type="ARBA" id="ARBA00006278"/>
    </source>
</evidence>
<evidence type="ECO:0000256" key="7">
    <source>
        <dbReference type="ARBA" id="ARBA00022692"/>
    </source>
</evidence>
<protein>
    <recommendedName>
        <fullName evidence="17">ferric-chelate reductase (NADH)</fullName>
        <ecNumber evidence="17">1.16.1.7</ecNumber>
    </recommendedName>
</protein>
<dbReference type="InterPro" id="IPR013112">
    <property type="entry name" value="FAD-bd_8"/>
</dbReference>
<evidence type="ECO:0000259" key="19">
    <source>
        <dbReference type="PROSITE" id="PS51384"/>
    </source>
</evidence>